<protein>
    <submittedName>
        <fullName evidence="2">Uncharacterized protein</fullName>
    </submittedName>
</protein>
<feature type="compositionally biased region" description="Basic and acidic residues" evidence="1">
    <location>
        <begin position="235"/>
        <end position="249"/>
    </location>
</feature>
<evidence type="ECO:0000313" key="3">
    <source>
        <dbReference type="Proteomes" id="UP000478052"/>
    </source>
</evidence>
<comment type="caution">
    <text evidence="2">The sequence shown here is derived from an EMBL/GenBank/DDBJ whole genome shotgun (WGS) entry which is preliminary data.</text>
</comment>
<keyword evidence="3" id="KW-1185">Reference proteome</keyword>
<dbReference type="Proteomes" id="UP000478052">
    <property type="component" value="Unassembled WGS sequence"/>
</dbReference>
<feature type="compositionally biased region" description="Basic residues" evidence="1">
    <location>
        <begin position="184"/>
        <end position="198"/>
    </location>
</feature>
<accession>A0A6G0VKB8</accession>
<dbReference type="OrthoDB" id="6627701at2759"/>
<feature type="region of interest" description="Disordered" evidence="1">
    <location>
        <begin position="305"/>
        <end position="347"/>
    </location>
</feature>
<reference evidence="2 3" key="1">
    <citation type="submission" date="2019-08" db="EMBL/GenBank/DDBJ databases">
        <title>Whole genome of Aphis craccivora.</title>
        <authorList>
            <person name="Voronova N.V."/>
            <person name="Shulinski R.S."/>
            <person name="Bandarenka Y.V."/>
            <person name="Zhorov D.G."/>
            <person name="Warner D."/>
        </authorList>
    </citation>
    <scope>NUCLEOTIDE SEQUENCE [LARGE SCALE GENOMIC DNA]</scope>
    <source>
        <strain evidence="2">180601</strain>
        <tissue evidence="2">Whole Body</tissue>
    </source>
</reference>
<proteinExistence type="predicted"/>
<feature type="compositionally biased region" description="Polar residues" evidence="1">
    <location>
        <begin position="100"/>
        <end position="115"/>
    </location>
</feature>
<dbReference type="AlphaFoldDB" id="A0A6G0VKB8"/>
<gene>
    <name evidence="2" type="ORF">FWK35_00035566</name>
</gene>
<evidence type="ECO:0000256" key="1">
    <source>
        <dbReference type="SAM" id="MobiDB-lite"/>
    </source>
</evidence>
<evidence type="ECO:0000313" key="2">
    <source>
        <dbReference type="EMBL" id="KAF0692626.1"/>
    </source>
</evidence>
<organism evidence="2 3">
    <name type="scientific">Aphis craccivora</name>
    <name type="common">Cowpea aphid</name>
    <dbReference type="NCBI Taxonomy" id="307492"/>
    <lineage>
        <taxon>Eukaryota</taxon>
        <taxon>Metazoa</taxon>
        <taxon>Ecdysozoa</taxon>
        <taxon>Arthropoda</taxon>
        <taxon>Hexapoda</taxon>
        <taxon>Insecta</taxon>
        <taxon>Pterygota</taxon>
        <taxon>Neoptera</taxon>
        <taxon>Paraneoptera</taxon>
        <taxon>Hemiptera</taxon>
        <taxon>Sternorrhyncha</taxon>
        <taxon>Aphidomorpha</taxon>
        <taxon>Aphidoidea</taxon>
        <taxon>Aphididae</taxon>
        <taxon>Aphidini</taxon>
        <taxon>Aphis</taxon>
        <taxon>Aphis</taxon>
    </lineage>
</organism>
<name>A0A6G0VKB8_APHCR</name>
<feature type="compositionally biased region" description="Basic and acidic residues" evidence="1">
    <location>
        <begin position="325"/>
        <end position="336"/>
    </location>
</feature>
<sequence>MVWAGDVIKAGRKRRQYTIFKRIKYRYTNHHLTDSLTKHGRKTVRGAMATSGRLDPAIGVGQRRRCPTDSSTGGEDVHRAAAAGSGAGGNLPARVGRQGGSIQRTLQQQPQPSTYRPQSTQPPSRPQRLRPRHSPTGQPQHQAAASSASRPIFVAPRAPAPAPKVSGETPPPPARERTEAQQARNRKKFQQLRNKKRAREQSASQNHRLAKQPAPDSSPEAACSGPSIPPPVETMKVDEPAPKSVKLEEMEQPNQTADSPDTAEDDWLAAPGLPLEEYPETVYDNRFYTPYKVQASQRPVCNFINRQHGRRRYDSVDSPTNVPKARRDGKTGRAERVPAAGDRPLLR</sequence>
<feature type="region of interest" description="Disordered" evidence="1">
    <location>
        <begin position="57"/>
        <end position="267"/>
    </location>
</feature>
<dbReference type="EMBL" id="VUJU01015689">
    <property type="protein sequence ID" value="KAF0692626.1"/>
    <property type="molecule type" value="Genomic_DNA"/>
</dbReference>